<dbReference type="InterPro" id="IPR050925">
    <property type="entry name" value="Rhomboid_protease_S54"/>
</dbReference>
<keyword evidence="6 7" id="KW-0472">Membrane</keyword>
<organism evidence="9 10">
    <name type="scientific">Helianthus annuus</name>
    <name type="common">Common sunflower</name>
    <dbReference type="NCBI Taxonomy" id="4232"/>
    <lineage>
        <taxon>Eukaryota</taxon>
        <taxon>Viridiplantae</taxon>
        <taxon>Streptophyta</taxon>
        <taxon>Embryophyta</taxon>
        <taxon>Tracheophyta</taxon>
        <taxon>Spermatophyta</taxon>
        <taxon>Magnoliopsida</taxon>
        <taxon>eudicotyledons</taxon>
        <taxon>Gunneridae</taxon>
        <taxon>Pentapetalae</taxon>
        <taxon>asterids</taxon>
        <taxon>campanulids</taxon>
        <taxon>Asterales</taxon>
        <taxon>Asteraceae</taxon>
        <taxon>Asteroideae</taxon>
        <taxon>Heliantheae alliance</taxon>
        <taxon>Heliantheae</taxon>
        <taxon>Helianthus</taxon>
    </lineage>
</organism>
<dbReference type="AlphaFoldDB" id="A0A9K3J2D9"/>
<sequence length="92" mass="10400">MIQNFTIQWDNIKGGRYHTMITSAFSHKNLKHIVSNMITLYSFGKSGASGAVNAILMLYILLYPMKTLLVDFMIPVPALLAVNEIFTVFENM</sequence>
<evidence type="ECO:0000256" key="5">
    <source>
        <dbReference type="ARBA" id="ARBA00022989"/>
    </source>
</evidence>
<evidence type="ECO:0000256" key="2">
    <source>
        <dbReference type="ARBA" id="ARBA00009045"/>
    </source>
</evidence>
<keyword evidence="10" id="KW-1185">Reference proteome</keyword>
<evidence type="ECO:0000256" key="6">
    <source>
        <dbReference type="ARBA" id="ARBA00023136"/>
    </source>
</evidence>
<evidence type="ECO:0000313" key="9">
    <source>
        <dbReference type="EMBL" id="KAF5807299.1"/>
    </source>
</evidence>
<feature type="transmembrane region" description="Helical" evidence="7">
    <location>
        <begin position="68"/>
        <end position="89"/>
    </location>
</feature>
<keyword evidence="4" id="KW-0378">Hydrolase</keyword>
<protein>
    <submittedName>
        <fullName evidence="9">Peptidase S54, rhomboid domain, Rhomboid-like superfamily</fullName>
    </submittedName>
</protein>
<reference evidence="9" key="1">
    <citation type="journal article" date="2017" name="Nature">
        <title>The sunflower genome provides insights into oil metabolism, flowering and Asterid evolution.</title>
        <authorList>
            <person name="Badouin H."/>
            <person name="Gouzy J."/>
            <person name="Grassa C.J."/>
            <person name="Murat F."/>
            <person name="Staton S.E."/>
            <person name="Cottret L."/>
            <person name="Lelandais-Briere C."/>
            <person name="Owens G.L."/>
            <person name="Carrere S."/>
            <person name="Mayjonade B."/>
            <person name="Legrand L."/>
            <person name="Gill N."/>
            <person name="Kane N.C."/>
            <person name="Bowers J.E."/>
            <person name="Hubner S."/>
            <person name="Bellec A."/>
            <person name="Berard A."/>
            <person name="Berges H."/>
            <person name="Blanchet N."/>
            <person name="Boniface M.C."/>
            <person name="Brunel D."/>
            <person name="Catrice O."/>
            <person name="Chaidir N."/>
            <person name="Claudel C."/>
            <person name="Donnadieu C."/>
            <person name="Faraut T."/>
            <person name="Fievet G."/>
            <person name="Helmstetter N."/>
            <person name="King M."/>
            <person name="Knapp S.J."/>
            <person name="Lai Z."/>
            <person name="Le Paslier M.C."/>
            <person name="Lippi Y."/>
            <person name="Lorenzon L."/>
            <person name="Mandel J.R."/>
            <person name="Marage G."/>
            <person name="Marchand G."/>
            <person name="Marquand E."/>
            <person name="Bret-Mestries E."/>
            <person name="Morien E."/>
            <person name="Nambeesan S."/>
            <person name="Nguyen T."/>
            <person name="Pegot-Espagnet P."/>
            <person name="Pouilly N."/>
            <person name="Raftis F."/>
            <person name="Sallet E."/>
            <person name="Schiex T."/>
            <person name="Thomas J."/>
            <person name="Vandecasteele C."/>
            <person name="Vares D."/>
            <person name="Vear F."/>
            <person name="Vautrin S."/>
            <person name="Crespi M."/>
            <person name="Mangin B."/>
            <person name="Burke J.M."/>
            <person name="Salse J."/>
            <person name="Munos S."/>
            <person name="Vincourt P."/>
            <person name="Rieseberg L.H."/>
            <person name="Langlade N.B."/>
        </authorList>
    </citation>
    <scope>NUCLEOTIDE SEQUENCE</scope>
    <source>
        <tissue evidence="9">Leaves</tissue>
    </source>
</reference>
<keyword evidence="3 7" id="KW-0812">Transmembrane</keyword>
<dbReference type="InterPro" id="IPR035952">
    <property type="entry name" value="Rhomboid-like_sf"/>
</dbReference>
<evidence type="ECO:0000256" key="3">
    <source>
        <dbReference type="ARBA" id="ARBA00022692"/>
    </source>
</evidence>
<comment type="caution">
    <text evidence="9">The sequence shown here is derived from an EMBL/GenBank/DDBJ whole genome shotgun (WGS) entry which is preliminary data.</text>
</comment>
<accession>A0A9K3J2D9</accession>
<evidence type="ECO:0000256" key="7">
    <source>
        <dbReference type="SAM" id="Phobius"/>
    </source>
</evidence>
<dbReference type="Gramene" id="mRNA:HanXRQr2_Chr05g0232071">
    <property type="protein sequence ID" value="mRNA:HanXRQr2_Chr05g0232071"/>
    <property type="gene ID" value="HanXRQr2_Chr05g0232071"/>
</dbReference>
<evidence type="ECO:0000259" key="8">
    <source>
        <dbReference type="Pfam" id="PF01694"/>
    </source>
</evidence>
<feature type="domain" description="Peptidase S54 rhomboid" evidence="8">
    <location>
        <begin position="16"/>
        <end position="45"/>
    </location>
</feature>
<evidence type="ECO:0000256" key="1">
    <source>
        <dbReference type="ARBA" id="ARBA00004141"/>
    </source>
</evidence>
<comment type="similarity">
    <text evidence="2">Belongs to the peptidase S54 family.</text>
</comment>
<proteinExistence type="inferred from homology"/>
<dbReference type="EMBL" id="MNCJ02000320">
    <property type="protein sequence ID" value="KAF5807299.1"/>
    <property type="molecule type" value="Genomic_DNA"/>
</dbReference>
<comment type="subcellular location">
    <subcellularLocation>
        <location evidence="1">Membrane</location>
        <topology evidence="1">Multi-pass membrane protein</topology>
    </subcellularLocation>
</comment>
<dbReference type="InterPro" id="IPR022764">
    <property type="entry name" value="Peptidase_S54_rhomboid_dom"/>
</dbReference>
<dbReference type="Proteomes" id="UP000215914">
    <property type="component" value="Unassembled WGS sequence"/>
</dbReference>
<dbReference type="GO" id="GO:0004252">
    <property type="term" value="F:serine-type endopeptidase activity"/>
    <property type="evidence" value="ECO:0007669"/>
    <property type="project" value="InterPro"/>
</dbReference>
<name>A0A9K3J2D9_HELAN</name>
<dbReference type="Pfam" id="PF01694">
    <property type="entry name" value="Rhomboid"/>
    <property type="match status" value="1"/>
</dbReference>
<evidence type="ECO:0000313" key="10">
    <source>
        <dbReference type="Proteomes" id="UP000215914"/>
    </source>
</evidence>
<dbReference type="Gene3D" id="1.20.1540.10">
    <property type="entry name" value="Rhomboid-like"/>
    <property type="match status" value="1"/>
</dbReference>
<dbReference type="PANTHER" id="PTHR43731">
    <property type="entry name" value="RHOMBOID PROTEASE"/>
    <property type="match status" value="1"/>
</dbReference>
<feature type="transmembrane region" description="Helical" evidence="7">
    <location>
        <begin position="38"/>
        <end position="62"/>
    </location>
</feature>
<dbReference type="GO" id="GO:0016020">
    <property type="term" value="C:membrane"/>
    <property type="evidence" value="ECO:0007669"/>
    <property type="project" value="UniProtKB-SubCell"/>
</dbReference>
<reference evidence="9" key="2">
    <citation type="submission" date="2020-06" db="EMBL/GenBank/DDBJ databases">
        <title>Helianthus annuus Genome sequencing and assembly Release 2.</title>
        <authorList>
            <person name="Gouzy J."/>
            <person name="Langlade N."/>
            <person name="Munos S."/>
        </authorList>
    </citation>
    <scope>NUCLEOTIDE SEQUENCE</scope>
    <source>
        <tissue evidence="9">Leaves</tissue>
    </source>
</reference>
<dbReference type="SUPFAM" id="SSF144091">
    <property type="entry name" value="Rhomboid-like"/>
    <property type="match status" value="1"/>
</dbReference>
<keyword evidence="5 7" id="KW-1133">Transmembrane helix</keyword>
<gene>
    <name evidence="9" type="ORF">HanXRQr2_Chr05g0232071</name>
</gene>
<dbReference type="PANTHER" id="PTHR43731:SF14">
    <property type="entry name" value="PRESENILIN-ASSOCIATED RHOMBOID-LIKE PROTEIN, MITOCHONDRIAL"/>
    <property type="match status" value="1"/>
</dbReference>
<evidence type="ECO:0000256" key="4">
    <source>
        <dbReference type="ARBA" id="ARBA00022801"/>
    </source>
</evidence>